<evidence type="ECO:0000313" key="3">
    <source>
        <dbReference type="Proteomes" id="UP001497512"/>
    </source>
</evidence>
<evidence type="ECO:0000313" key="2">
    <source>
        <dbReference type="EMBL" id="CAK9233864.1"/>
    </source>
</evidence>
<name>A0ABP0V1A4_9BRYO</name>
<gene>
    <name evidence="2" type="ORF">CSSPTR1EN2_LOCUS21777</name>
</gene>
<dbReference type="EMBL" id="OZ019900">
    <property type="protein sequence ID" value="CAK9233864.1"/>
    <property type="molecule type" value="Genomic_DNA"/>
</dbReference>
<evidence type="ECO:0000256" key="1">
    <source>
        <dbReference type="SAM" id="MobiDB-lite"/>
    </source>
</evidence>
<dbReference type="Proteomes" id="UP001497512">
    <property type="component" value="Chromosome 8"/>
</dbReference>
<accession>A0ABP0V1A4</accession>
<organism evidence="2 3">
    <name type="scientific">Sphagnum troendelagicum</name>
    <dbReference type="NCBI Taxonomy" id="128251"/>
    <lineage>
        <taxon>Eukaryota</taxon>
        <taxon>Viridiplantae</taxon>
        <taxon>Streptophyta</taxon>
        <taxon>Embryophyta</taxon>
        <taxon>Bryophyta</taxon>
        <taxon>Sphagnophytina</taxon>
        <taxon>Sphagnopsida</taxon>
        <taxon>Sphagnales</taxon>
        <taxon>Sphagnaceae</taxon>
        <taxon>Sphagnum</taxon>
    </lineage>
</organism>
<feature type="region of interest" description="Disordered" evidence="1">
    <location>
        <begin position="1"/>
        <end position="41"/>
    </location>
</feature>
<sequence length="75" mass="8557">MLDVVVGINQDEEDHSPVEDVEGADNEENQNSGPLSDKQALKKERVRYYDRQQQLELALAAQKLSEFGVFKFSFI</sequence>
<proteinExistence type="predicted"/>
<reference evidence="2" key="1">
    <citation type="submission" date="2024-02" db="EMBL/GenBank/DDBJ databases">
        <authorList>
            <consortium name="ELIXIR-Norway"/>
            <consortium name="Elixir Norway"/>
        </authorList>
    </citation>
    <scope>NUCLEOTIDE SEQUENCE</scope>
</reference>
<keyword evidence="3" id="KW-1185">Reference proteome</keyword>
<feature type="compositionally biased region" description="Acidic residues" evidence="1">
    <location>
        <begin position="10"/>
        <end position="28"/>
    </location>
</feature>
<protein>
    <submittedName>
        <fullName evidence="2">Uncharacterized protein</fullName>
    </submittedName>
</protein>